<feature type="transmembrane region" description="Helical" evidence="6">
    <location>
        <begin position="247"/>
        <end position="269"/>
    </location>
</feature>
<comment type="similarity">
    <text evidence="2 6">Belongs to the YIP1 family.</text>
</comment>
<feature type="transmembrane region" description="Helical" evidence="6">
    <location>
        <begin position="218"/>
        <end position="240"/>
    </location>
</feature>
<keyword evidence="3 6" id="KW-0812">Transmembrane</keyword>
<evidence type="ECO:0000313" key="9">
    <source>
        <dbReference type="EMBL" id="KAK8223296.1"/>
    </source>
</evidence>
<dbReference type="Pfam" id="PF04893">
    <property type="entry name" value="Yip1"/>
    <property type="match status" value="1"/>
</dbReference>
<evidence type="ECO:0000256" key="3">
    <source>
        <dbReference type="ARBA" id="ARBA00022692"/>
    </source>
</evidence>
<feature type="transmembrane region" description="Helical" evidence="6">
    <location>
        <begin position="137"/>
        <end position="158"/>
    </location>
</feature>
<evidence type="ECO:0000256" key="5">
    <source>
        <dbReference type="ARBA" id="ARBA00023136"/>
    </source>
</evidence>
<sequence length="326" mass="34886">MANRGYDVVVDVDEEGDLGHTDLQEDLEFHPSNFDNSTGGTGKIAPDSVDTNTRNGGSSSAAAGVGGQARGVGEGSGSGSGGGSSPSSKRYLWSIGYYQQFFDVDTNEVMRRCWAAVFPRTNFLDVLDGNPDLYGPVWIATTVVMILFLTGTMSQWLAHRGEEHFPYDFRLLSGGAGLIYGYTALLPLGLWGALKWFSNNSSSGNNLDAPTSSSPSSASVLECWALYGYANIIWIPVALISWSPITILNYVFVGAGFAVSGFFLFRNLWPVLSATDHKTSRVLLVLVVVLHAGLAVAIKILFFAQGSPAEKKKAADGGGEGRLFLF</sequence>
<protein>
    <recommendedName>
        <fullName evidence="6">Protein YIP</fullName>
    </recommendedName>
</protein>
<gene>
    <name evidence="9" type="ORF">HDK90DRAFT_500016</name>
</gene>
<dbReference type="Proteomes" id="UP001492380">
    <property type="component" value="Unassembled WGS sequence"/>
</dbReference>
<feature type="region of interest" description="Disordered" evidence="7">
    <location>
        <begin position="22"/>
        <end position="86"/>
    </location>
</feature>
<keyword evidence="4 6" id="KW-1133">Transmembrane helix</keyword>
<feature type="domain" description="Yip1" evidence="8">
    <location>
        <begin position="118"/>
        <end position="296"/>
    </location>
</feature>
<dbReference type="PANTHER" id="PTHR12822:SF2">
    <property type="entry name" value="PROTEIN YIPF"/>
    <property type="match status" value="1"/>
</dbReference>
<proteinExistence type="inferred from homology"/>
<keyword evidence="10" id="KW-1185">Reference proteome</keyword>
<accession>A0ABR1Y9R3</accession>
<organism evidence="9 10">
    <name type="scientific">Phyllosticta capitalensis</name>
    <dbReference type="NCBI Taxonomy" id="121624"/>
    <lineage>
        <taxon>Eukaryota</taxon>
        <taxon>Fungi</taxon>
        <taxon>Dikarya</taxon>
        <taxon>Ascomycota</taxon>
        <taxon>Pezizomycotina</taxon>
        <taxon>Dothideomycetes</taxon>
        <taxon>Dothideomycetes incertae sedis</taxon>
        <taxon>Botryosphaeriales</taxon>
        <taxon>Phyllostictaceae</taxon>
        <taxon>Phyllosticta</taxon>
    </lineage>
</organism>
<evidence type="ECO:0000256" key="6">
    <source>
        <dbReference type="RuleBase" id="RU361264"/>
    </source>
</evidence>
<dbReference type="EMBL" id="JBBWRZ010000014">
    <property type="protein sequence ID" value="KAK8223296.1"/>
    <property type="molecule type" value="Genomic_DNA"/>
</dbReference>
<evidence type="ECO:0000256" key="2">
    <source>
        <dbReference type="ARBA" id="ARBA00010596"/>
    </source>
</evidence>
<dbReference type="InterPro" id="IPR039765">
    <property type="entry name" value="Yip5/YIPF1/YIPF2"/>
</dbReference>
<dbReference type="PANTHER" id="PTHR12822">
    <property type="entry name" value="PROTEIN YIPF"/>
    <property type="match status" value="1"/>
</dbReference>
<comment type="subcellular location">
    <subcellularLocation>
        <location evidence="6">Golgi apparatus membrane</location>
        <topology evidence="6">Multi-pass membrane protein</topology>
    </subcellularLocation>
    <subcellularLocation>
        <location evidence="1">Membrane</location>
        <topology evidence="1">Multi-pass membrane protein</topology>
    </subcellularLocation>
</comment>
<comment type="caution">
    <text evidence="9">The sequence shown here is derived from an EMBL/GenBank/DDBJ whole genome shotgun (WGS) entry which is preliminary data.</text>
</comment>
<keyword evidence="5 6" id="KW-0472">Membrane</keyword>
<evidence type="ECO:0000256" key="4">
    <source>
        <dbReference type="ARBA" id="ARBA00022989"/>
    </source>
</evidence>
<evidence type="ECO:0000313" key="10">
    <source>
        <dbReference type="Proteomes" id="UP001492380"/>
    </source>
</evidence>
<feature type="transmembrane region" description="Helical" evidence="6">
    <location>
        <begin position="281"/>
        <end position="304"/>
    </location>
</feature>
<evidence type="ECO:0000259" key="8">
    <source>
        <dbReference type="Pfam" id="PF04893"/>
    </source>
</evidence>
<name>A0ABR1Y9R3_9PEZI</name>
<feature type="compositionally biased region" description="Gly residues" evidence="7">
    <location>
        <begin position="64"/>
        <end position="84"/>
    </location>
</feature>
<dbReference type="InterPro" id="IPR006977">
    <property type="entry name" value="Yip1_dom"/>
</dbReference>
<feature type="transmembrane region" description="Helical" evidence="6">
    <location>
        <begin position="179"/>
        <end position="198"/>
    </location>
</feature>
<evidence type="ECO:0000256" key="7">
    <source>
        <dbReference type="SAM" id="MobiDB-lite"/>
    </source>
</evidence>
<reference evidence="9 10" key="1">
    <citation type="submission" date="2024-04" db="EMBL/GenBank/DDBJ databases">
        <title>Phyllosticta paracitricarpa is synonymous to the EU quarantine fungus P. citricarpa based on phylogenomic analyses.</title>
        <authorList>
            <consortium name="Lawrence Berkeley National Laboratory"/>
            <person name="Van Ingen-Buijs V.A."/>
            <person name="Van Westerhoven A.C."/>
            <person name="Haridas S."/>
            <person name="Skiadas P."/>
            <person name="Martin F."/>
            <person name="Groenewald J.Z."/>
            <person name="Crous P.W."/>
            <person name="Seidl M.F."/>
        </authorList>
    </citation>
    <scope>NUCLEOTIDE SEQUENCE [LARGE SCALE GENOMIC DNA]</scope>
    <source>
        <strain evidence="9 10">CBS 123374</strain>
    </source>
</reference>
<evidence type="ECO:0000256" key="1">
    <source>
        <dbReference type="ARBA" id="ARBA00004141"/>
    </source>
</evidence>